<dbReference type="InterPro" id="IPR029045">
    <property type="entry name" value="ClpP/crotonase-like_dom_sf"/>
</dbReference>
<dbReference type="AlphaFoldDB" id="A0A7W9S0P0"/>
<dbReference type="PROSITE" id="PS00166">
    <property type="entry name" value="ENOYL_COA_HYDRATASE"/>
    <property type="match status" value="1"/>
</dbReference>
<dbReference type="PANTHER" id="PTHR43802">
    <property type="entry name" value="ENOYL-COA HYDRATASE"/>
    <property type="match status" value="1"/>
</dbReference>
<evidence type="ECO:0000256" key="2">
    <source>
        <dbReference type="RuleBase" id="RU003707"/>
    </source>
</evidence>
<dbReference type="PANTHER" id="PTHR43802:SF1">
    <property type="entry name" value="IP11341P-RELATED"/>
    <property type="match status" value="1"/>
</dbReference>
<organism evidence="3 4">
    <name type="scientific">Aquamicrobium lusatiense</name>
    <dbReference type="NCBI Taxonomy" id="89772"/>
    <lineage>
        <taxon>Bacteria</taxon>
        <taxon>Pseudomonadati</taxon>
        <taxon>Pseudomonadota</taxon>
        <taxon>Alphaproteobacteria</taxon>
        <taxon>Hyphomicrobiales</taxon>
        <taxon>Phyllobacteriaceae</taxon>
        <taxon>Aquamicrobium</taxon>
    </lineage>
</organism>
<evidence type="ECO:0000256" key="1">
    <source>
        <dbReference type="ARBA" id="ARBA00005254"/>
    </source>
</evidence>
<dbReference type="CDD" id="cd06558">
    <property type="entry name" value="crotonase-like"/>
    <property type="match status" value="1"/>
</dbReference>
<dbReference type="Pfam" id="PF00378">
    <property type="entry name" value="ECH_1"/>
    <property type="match status" value="1"/>
</dbReference>
<comment type="similarity">
    <text evidence="1 2">Belongs to the enoyl-CoA hydratase/isomerase family.</text>
</comment>
<dbReference type="Proteomes" id="UP000533306">
    <property type="component" value="Unassembled WGS sequence"/>
</dbReference>
<evidence type="ECO:0000313" key="3">
    <source>
        <dbReference type="EMBL" id="MBB6011937.1"/>
    </source>
</evidence>
<reference evidence="3 4" key="1">
    <citation type="submission" date="2020-08" db="EMBL/GenBank/DDBJ databases">
        <title>Genomic Encyclopedia of Type Strains, Phase IV (KMG-IV): sequencing the most valuable type-strain genomes for metagenomic binning, comparative biology and taxonomic classification.</title>
        <authorList>
            <person name="Goeker M."/>
        </authorList>
    </citation>
    <scope>NUCLEOTIDE SEQUENCE [LARGE SCALE GENOMIC DNA]</scope>
    <source>
        <strain evidence="3 4">DSM 11099</strain>
    </source>
</reference>
<accession>A0A7W9S0P0</accession>
<evidence type="ECO:0000313" key="4">
    <source>
        <dbReference type="Proteomes" id="UP000533306"/>
    </source>
</evidence>
<gene>
    <name evidence="3" type="ORF">HNR59_001282</name>
</gene>
<dbReference type="SUPFAM" id="SSF52096">
    <property type="entry name" value="ClpP/crotonase"/>
    <property type="match status" value="1"/>
</dbReference>
<keyword evidence="4" id="KW-1185">Reference proteome</keyword>
<dbReference type="InterPro" id="IPR018376">
    <property type="entry name" value="Enoyl-CoA_hyd/isom_CS"/>
</dbReference>
<dbReference type="RefSeq" id="WP_183827528.1">
    <property type="nucleotide sequence ID" value="NZ_JACHEU010000001.1"/>
</dbReference>
<protein>
    <submittedName>
        <fullName evidence="3">Enoyl-CoA hydratase/carnithine racemase</fullName>
    </submittedName>
</protein>
<comment type="caution">
    <text evidence="3">The sequence shown here is derived from an EMBL/GenBank/DDBJ whole genome shotgun (WGS) entry which is preliminary data.</text>
</comment>
<dbReference type="InterPro" id="IPR001753">
    <property type="entry name" value="Enoyl-CoA_hydra/iso"/>
</dbReference>
<sequence length="252" mass="27525">MSFVDFRKQGHIGTVTLNRPDRLNAISTTLASDLHDALFAVSADPDIRVIVLSGEGRAFCAGDDLKEFDLQTASDAATVRHIEAIQRITRDLMFCDKLVVGAVHGFAVGGGFEWMLNCDLIVASEDLVAFFPETEWGQFPTGGVTHLLPQAIGYQQAMELLVLGERQTAQALLHRGLVNWVVRREDMMAKALEVAGVAAAKSPFSVSRLKRLLTRDISGGLGRALDLEETITIKAFKTPEARARSSNFPTKN</sequence>
<proteinExistence type="inferred from homology"/>
<dbReference type="GO" id="GO:0003824">
    <property type="term" value="F:catalytic activity"/>
    <property type="evidence" value="ECO:0007669"/>
    <property type="project" value="InterPro"/>
</dbReference>
<dbReference type="Gene3D" id="3.90.226.10">
    <property type="entry name" value="2-enoyl-CoA Hydratase, Chain A, domain 1"/>
    <property type="match status" value="1"/>
</dbReference>
<dbReference type="EMBL" id="JACHEU010000001">
    <property type="protein sequence ID" value="MBB6011937.1"/>
    <property type="molecule type" value="Genomic_DNA"/>
</dbReference>
<name>A0A7W9S0P0_9HYPH</name>